<evidence type="ECO:0000259" key="1">
    <source>
        <dbReference type="PROSITE" id="PS50943"/>
    </source>
</evidence>
<evidence type="ECO:0000313" key="3">
    <source>
        <dbReference type="Proteomes" id="UP001596161"/>
    </source>
</evidence>
<dbReference type="PROSITE" id="PS50943">
    <property type="entry name" value="HTH_CROC1"/>
    <property type="match status" value="1"/>
</dbReference>
<dbReference type="RefSeq" id="WP_378016654.1">
    <property type="nucleotide sequence ID" value="NZ_JBHSKT010000003.1"/>
</dbReference>
<dbReference type="Proteomes" id="UP001596161">
    <property type="component" value="Unassembled WGS sequence"/>
</dbReference>
<evidence type="ECO:0000313" key="2">
    <source>
        <dbReference type="EMBL" id="MFC5270283.1"/>
    </source>
</evidence>
<dbReference type="InterPro" id="IPR010982">
    <property type="entry name" value="Lambda_DNA-bd_dom_sf"/>
</dbReference>
<proteinExistence type="predicted"/>
<comment type="caution">
    <text evidence="2">The sequence shown here is derived from an EMBL/GenBank/DDBJ whole genome shotgun (WGS) entry which is preliminary data.</text>
</comment>
<protein>
    <submittedName>
        <fullName evidence="2">Helix-turn-helix transcriptional regulator</fullName>
    </submittedName>
</protein>
<keyword evidence="3" id="KW-1185">Reference proteome</keyword>
<dbReference type="CDD" id="cd00093">
    <property type="entry name" value="HTH_XRE"/>
    <property type="match status" value="1"/>
</dbReference>
<dbReference type="SMART" id="SM00530">
    <property type="entry name" value="HTH_XRE"/>
    <property type="match status" value="1"/>
</dbReference>
<dbReference type="SUPFAM" id="SSF47413">
    <property type="entry name" value="lambda repressor-like DNA-binding domains"/>
    <property type="match status" value="1"/>
</dbReference>
<dbReference type="EMBL" id="JBHSKT010000003">
    <property type="protein sequence ID" value="MFC5270283.1"/>
    <property type="molecule type" value="Genomic_DNA"/>
</dbReference>
<dbReference type="Gene3D" id="1.10.260.40">
    <property type="entry name" value="lambda repressor-like DNA-binding domains"/>
    <property type="match status" value="1"/>
</dbReference>
<accession>A0ABW0EAM0</accession>
<sequence>MIDRLRKIATHFNLSPAAFADLVGVSRPVISHIFSERNKPSLEVVQKVGSAFPELNLEWLLFGNGEMLKTVAAKHSEISLQPNTEFVPLEEKIDLPKPLDIQKNPIHFPPETDKTFQKTEPAKVIKIVLFYADNTFSEFKPS</sequence>
<organism evidence="2 3">
    <name type="scientific">Adhaeribacter terreus</name>
    <dbReference type="NCBI Taxonomy" id="529703"/>
    <lineage>
        <taxon>Bacteria</taxon>
        <taxon>Pseudomonadati</taxon>
        <taxon>Bacteroidota</taxon>
        <taxon>Cytophagia</taxon>
        <taxon>Cytophagales</taxon>
        <taxon>Hymenobacteraceae</taxon>
        <taxon>Adhaeribacter</taxon>
    </lineage>
</organism>
<dbReference type="InterPro" id="IPR001387">
    <property type="entry name" value="Cro/C1-type_HTH"/>
</dbReference>
<name>A0ABW0EAM0_9BACT</name>
<dbReference type="Pfam" id="PF01381">
    <property type="entry name" value="HTH_3"/>
    <property type="match status" value="1"/>
</dbReference>
<reference evidence="3" key="1">
    <citation type="journal article" date="2019" name="Int. J. Syst. Evol. Microbiol.">
        <title>The Global Catalogue of Microorganisms (GCM) 10K type strain sequencing project: providing services to taxonomists for standard genome sequencing and annotation.</title>
        <authorList>
            <consortium name="The Broad Institute Genomics Platform"/>
            <consortium name="The Broad Institute Genome Sequencing Center for Infectious Disease"/>
            <person name="Wu L."/>
            <person name="Ma J."/>
        </authorList>
    </citation>
    <scope>NUCLEOTIDE SEQUENCE [LARGE SCALE GENOMIC DNA]</scope>
    <source>
        <strain evidence="3">KACC 12602</strain>
    </source>
</reference>
<feature type="domain" description="HTH cro/C1-type" evidence="1">
    <location>
        <begin position="5"/>
        <end position="60"/>
    </location>
</feature>
<gene>
    <name evidence="2" type="ORF">ACFPIB_06675</name>
</gene>